<dbReference type="Pfam" id="PF12796">
    <property type="entry name" value="Ank_2"/>
    <property type="match status" value="1"/>
</dbReference>
<accession>A0AAN7ZAJ4</accession>
<evidence type="ECO:0008006" key="6">
    <source>
        <dbReference type="Google" id="ProtNLM"/>
    </source>
</evidence>
<name>A0AAN7ZAJ4_9PEZI</name>
<comment type="caution">
    <text evidence="4">The sequence shown here is derived from an EMBL/GenBank/DDBJ whole genome shotgun (WGS) entry which is preliminary data.</text>
</comment>
<evidence type="ECO:0000256" key="2">
    <source>
        <dbReference type="ARBA" id="ARBA00023043"/>
    </source>
</evidence>
<dbReference type="PROSITE" id="PS50088">
    <property type="entry name" value="ANK_REPEAT"/>
    <property type="match status" value="1"/>
</dbReference>
<gene>
    <name evidence="4" type="ORF">RRF57_011999</name>
</gene>
<evidence type="ECO:0000256" key="1">
    <source>
        <dbReference type="ARBA" id="ARBA00022737"/>
    </source>
</evidence>
<dbReference type="AlphaFoldDB" id="A0AAN7ZAJ4"/>
<keyword evidence="1" id="KW-0677">Repeat</keyword>
<dbReference type="InterPro" id="IPR036770">
    <property type="entry name" value="Ankyrin_rpt-contain_sf"/>
</dbReference>
<keyword evidence="5" id="KW-1185">Reference proteome</keyword>
<feature type="repeat" description="ANK" evidence="3">
    <location>
        <begin position="171"/>
        <end position="203"/>
    </location>
</feature>
<dbReference type="SUPFAM" id="SSF48403">
    <property type="entry name" value="Ankyrin repeat"/>
    <property type="match status" value="1"/>
</dbReference>
<keyword evidence="2 3" id="KW-0040">ANK repeat</keyword>
<dbReference type="Gene3D" id="1.25.40.20">
    <property type="entry name" value="Ankyrin repeat-containing domain"/>
    <property type="match status" value="2"/>
</dbReference>
<reference evidence="4 5" key="1">
    <citation type="submission" date="2023-10" db="EMBL/GenBank/DDBJ databases">
        <title>Draft genome sequence of Xylaria bambusicola isolate GMP-LS, the root and basal stem rot pathogen of sugarcane in Indonesia.</title>
        <authorList>
            <person name="Selvaraj P."/>
            <person name="Muralishankar V."/>
            <person name="Muruganantham S."/>
            <person name="Sp S."/>
            <person name="Haryani S."/>
            <person name="Lau K.J.X."/>
            <person name="Naqvi N.I."/>
        </authorList>
    </citation>
    <scope>NUCLEOTIDE SEQUENCE [LARGE SCALE GENOMIC DNA]</scope>
    <source>
        <strain evidence="4">GMP-LS</strain>
    </source>
</reference>
<dbReference type="EMBL" id="JAWHQM010000066">
    <property type="protein sequence ID" value="KAK5636287.1"/>
    <property type="molecule type" value="Genomic_DNA"/>
</dbReference>
<dbReference type="Proteomes" id="UP001305414">
    <property type="component" value="Unassembled WGS sequence"/>
</dbReference>
<evidence type="ECO:0000256" key="3">
    <source>
        <dbReference type="PROSITE-ProRule" id="PRU00023"/>
    </source>
</evidence>
<protein>
    <recommendedName>
        <fullName evidence="6">Ankyrin</fullName>
    </recommendedName>
</protein>
<dbReference type="PANTHER" id="PTHR23206">
    <property type="entry name" value="MASK PROTEIN"/>
    <property type="match status" value="1"/>
</dbReference>
<dbReference type="SMART" id="SM00248">
    <property type="entry name" value="ANK"/>
    <property type="match status" value="5"/>
</dbReference>
<evidence type="ECO:0000313" key="5">
    <source>
        <dbReference type="Proteomes" id="UP001305414"/>
    </source>
</evidence>
<dbReference type="PROSITE" id="PS50297">
    <property type="entry name" value="ANK_REP_REGION"/>
    <property type="match status" value="1"/>
</dbReference>
<dbReference type="InterPro" id="IPR002110">
    <property type="entry name" value="Ankyrin_rpt"/>
</dbReference>
<evidence type="ECO:0000313" key="4">
    <source>
        <dbReference type="EMBL" id="KAK5636287.1"/>
    </source>
</evidence>
<proteinExistence type="predicted"/>
<dbReference type="PANTHER" id="PTHR23206:SF8">
    <property type="entry name" value="ANKYRIN REPEAT AND KH DOMAIN-CONTAINING 1"/>
    <property type="match status" value="1"/>
</dbReference>
<organism evidence="4 5">
    <name type="scientific">Xylaria bambusicola</name>
    <dbReference type="NCBI Taxonomy" id="326684"/>
    <lineage>
        <taxon>Eukaryota</taxon>
        <taxon>Fungi</taxon>
        <taxon>Dikarya</taxon>
        <taxon>Ascomycota</taxon>
        <taxon>Pezizomycotina</taxon>
        <taxon>Sordariomycetes</taxon>
        <taxon>Xylariomycetidae</taxon>
        <taxon>Xylariales</taxon>
        <taxon>Xylariaceae</taxon>
        <taxon>Xylaria</taxon>
    </lineage>
</organism>
<dbReference type="InterPro" id="IPR051631">
    <property type="entry name" value="Ankyrin-KH/SAM_domain"/>
</dbReference>
<sequence length="297" mass="33022">MTHRTWSLMSASTASTILRYASIGGHEDVVEYALDNSNLFNEHLTSTTRRNLSTALSYTDSPDIYTRIEAILKHGTDPFETSTRDDVYARLDLAARHGNTEMVRYLLRQDLCLNQPGAHINSVPLPHKQGCDDSVKSRSHFHPLISAIESGNVETVELLLWHGADPNWFPSTRTALMAAVHKGDLAIVRTLVEYGADISVGTPSPIVIAVQQENEQIVSYLESKGALREPDVGAWAMSYAKVFGLDTMVDLLKERGFDANDVLHHTPSSEEDEYGRYLFRGEHYGLGALELCCKPSF</sequence>